<dbReference type="STRING" id="1123037.GCA_000425305_01850"/>
<evidence type="ECO:0000256" key="2">
    <source>
        <dbReference type="ARBA" id="ARBA00022801"/>
    </source>
</evidence>
<dbReference type="Gene3D" id="3.10.129.10">
    <property type="entry name" value="Hotdog Thioesterase"/>
    <property type="match status" value="1"/>
</dbReference>
<evidence type="ECO:0000313" key="3">
    <source>
        <dbReference type="EMBL" id="TXE17494.1"/>
    </source>
</evidence>
<evidence type="ECO:0000256" key="1">
    <source>
        <dbReference type="ARBA" id="ARBA00005953"/>
    </source>
</evidence>
<gene>
    <name evidence="3" type="ORF">ES692_09470</name>
</gene>
<dbReference type="Pfam" id="PF13279">
    <property type="entry name" value="4HBT_2"/>
    <property type="match status" value="1"/>
</dbReference>
<dbReference type="Proteomes" id="UP000321938">
    <property type="component" value="Unassembled WGS sequence"/>
</dbReference>
<dbReference type="InterPro" id="IPR050563">
    <property type="entry name" value="4-hydroxybenzoyl-CoA_TE"/>
</dbReference>
<reference evidence="3 4" key="1">
    <citation type="submission" date="2019-08" db="EMBL/GenBank/DDBJ databases">
        <title>Genome of Psychroserpens burtonensis ACAM 167.</title>
        <authorList>
            <person name="Bowman J.P."/>
        </authorList>
    </citation>
    <scope>NUCLEOTIDE SEQUENCE [LARGE SCALE GENOMIC DNA]</scope>
    <source>
        <strain evidence="3 4">ACAM 167</strain>
    </source>
</reference>
<sequence>MQIYEQELTVTKDQLDLLNHVNNIEYVRWVQDIAAAHWTLKSTQEIRLKYFWVMMSHHIQYKGEALLGDTLLLKTFILHSKGAKSTRAVEIFNKTTGKLLTTSETVWCFMSSDTNKPARIPEDVANLFS</sequence>
<comment type="caution">
    <text evidence="3">The sequence shown here is derived from an EMBL/GenBank/DDBJ whole genome shotgun (WGS) entry which is preliminary data.</text>
</comment>
<dbReference type="SUPFAM" id="SSF54637">
    <property type="entry name" value="Thioesterase/thiol ester dehydrase-isomerase"/>
    <property type="match status" value="1"/>
</dbReference>
<dbReference type="AlphaFoldDB" id="A0A5C7B6N1"/>
<proteinExistence type="inferred from homology"/>
<dbReference type="GO" id="GO:0047617">
    <property type="term" value="F:fatty acyl-CoA hydrolase activity"/>
    <property type="evidence" value="ECO:0007669"/>
    <property type="project" value="TreeGrafter"/>
</dbReference>
<dbReference type="RefSeq" id="WP_028871797.1">
    <property type="nucleotide sequence ID" value="NZ_VOSB01000012.1"/>
</dbReference>
<keyword evidence="4" id="KW-1185">Reference proteome</keyword>
<dbReference type="CDD" id="cd00586">
    <property type="entry name" value="4HBT"/>
    <property type="match status" value="1"/>
</dbReference>
<keyword evidence="2" id="KW-0378">Hydrolase</keyword>
<dbReference type="EMBL" id="VOSB01000012">
    <property type="protein sequence ID" value="TXE17494.1"/>
    <property type="molecule type" value="Genomic_DNA"/>
</dbReference>
<protein>
    <submittedName>
        <fullName evidence="3">Acyl-CoA thioesterase</fullName>
    </submittedName>
</protein>
<dbReference type="PANTHER" id="PTHR31793:SF27">
    <property type="entry name" value="NOVEL THIOESTERASE SUPERFAMILY DOMAIN AND SAPOSIN A-TYPE DOMAIN CONTAINING PROTEIN (0610012H03RIK)"/>
    <property type="match status" value="1"/>
</dbReference>
<dbReference type="PANTHER" id="PTHR31793">
    <property type="entry name" value="4-HYDROXYBENZOYL-COA THIOESTERASE FAMILY MEMBER"/>
    <property type="match status" value="1"/>
</dbReference>
<organism evidence="3 4">
    <name type="scientific">Psychroserpens burtonensis</name>
    <dbReference type="NCBI Taxonomy" id="49278"/>
    <lineage>
        <taxon>Bacteria</taxon>
        <taxon>Pseudomonadati</taxon>
        <taxon>Bacteroidota</taxon>
        <taxon>Flavobacteriia</taxon>
        <taxon>Flavobacteriales</taxon>
        <taxon>Flavobacteriaceae</taxon>
        <taxon>Psychroserpens</taxon>
    </lineage>
</organism>
<comment type="similarity">
    <text evidence="1">Belongs to the 4-hydroxybenzoyl-CoA thioesterase family.</text>
</comment>
<evidence type="ECO:0000313" key="4">
    <source>
        <dbReference type="Proteomes" id="UP000321938"/>
    </source>
</evidence>
<dbReference type="InterPro" id="IPR029069">
    <property type="entry name" value="HotDog_dom_sf"/>
</dbReference>
<dbReference type="OrthoDB" id="9801517at2"/>
<name>A0A5C7B6N1_9FLAO</name>
<accession>A0A5C7B6N1</accession>